<dbReference type="PANTHER" id="PTHR34047:SF7">
    <property type="entry name" value="RNA-DIRECTED DNA POLYMERASE"/>
    <property type="match status" value="1"/>
</dbReference>
<dbReference type="RefSeq" id="WP_216254251.1">
    <property type="nucleotide sequence ID" value="NZ_JAZHFS010000035.1"/>
</dbReference>
<dbReference type="PANTHER" id="PTHR34047">
    <property type="entry name" value="NUCLEAR INTRON MATURASE 1, MITOCHONDRIAL-RELATED"/>
    <property type="match status" value="1"/>
</dbReference>
<keyword evidence="2" id="KW-0808">Transferase</keyword>
<dbReference type="PROSITE" id="PS50878">
    <property type="entry name" value="RT_POL"/>
    <property type="match status" value="1"/>
</dbReference>
<dbReference type="CDD" id="cd03487">
    <property type="entry name" value="RT_Bac_retron_II"/>
    <property type="match status" value="1"/>
</dbReference>
<gene>
    <name evidence="9" type="ORF">SJI18_22120</name>
</gene>
<evidence type="ECO:0000256" key="1">
    <source>
        <dbReference type="ARBA" id="ARBA00012493"/>
    </source>
</evidence>
<sequence>MFKKTDQQIKDCFYKLKNRSDVSDLLEIEDKSLRYFLYVKRPENLYVTFTVLKKNGNKRIINAPQAELKSIQRKLAYILNLVYKIKPSTHGFVIGKNIVTNANNHCKRKAILNIDLKDFFTQIHFGRVLGMLVKGPYDISKDAAIVISQIACCNAVLPQGAPSSPIITNMICSPLDTRLTRLAKKNNSKYTRYADDITFSTFDKQFSSNMINSDILNLKLGKDLNKAIKDNGFVVNEDKIFLNTKNTRQEVTGLVVNKFTNIKREYLKNIRAILHNCEKDNVYNTAKTYVKKGYCKNGQIKANIDDKNYETQVVLWFKAVIKGKINFIKDIRGKNDFIYLKCAEKANIIFKDQIFNISKLKDFKDKIISNVLVLKGDNNGVQGSGFLLKDFGLVTSFHVTQDNAFYKAYHYNEYEETSLCVISKEINEIKSDLNIDYAIYKFNKDNENFLEAGSSVEVGDKVKIIGYPNFMKGNSYNVQTCYITSRKYYMGAIFFTVGGTVFHGASGGVVLNDQNKVVGIIKGGVVSNTESETNENQGFVPLDIVLTHFHQQ</sequence>
<dbReference type="Proteomes" id="UP001498469">
    <property type="component" value="Unassembled WGS sequence"/>
</dbReference>
<evidence type="ECO:0000313" key="10">
    <source>
        <dbReference type="Proteomes" id="UP001498469"/>
    </source>
</evidence>
<name>A0ABU7UX92_9CLOT</name>
<protein>
    <recommendedName>
        <fullName evidence="1">RNA-directed DNA polymerase</fullName>
        <ecNumber evidence="1">2.7.7.49</ecNumber>
    </recommendedName>
</protein>
<accession>A0ABU7UX92</accession>
<organism evidence="9 10">
    <name type="scientific">Clostridium frigoriphilum</name>
    <dbReference type="NCBI Taxonomy" id="443253"/>
    <lineage>
        <taxon>Bacteria</taxon>
        <taxon>Bacillati</taxon>
        <taxon>Bacillota</taxon>
        <taxon>Clostridia</taxon>
        <taxon>Eubacteriales</taxon>
        <taxon>Clostridiaceae</taxon>
        <taxon>Clostridium</taxon>
    </lineage>
</organism>
<dbReference type="GO" id="GO:0003964">
    <property type="term" value="F:RNA-directed DNA polymerase activity"/>
    <property type="evidence" value="ECO:0007669"/>
    <property type="project" value="UniProtKB-KW"/>
</dbReference>
<comment type="catalytic activity">
    <reaction evidence="7">
        <text>DNA(n) + a 2'-deoxyribonucleoside 5'-triphosphate = DNA(n+1) + diphosphate</text>
        <dbReference type="Rhea" id="RHEA:22508"/>
        <dbReference type="Rhea" id="RHEA-COMP:17339"/>
        <dbReference type="Rhea" id="RHEA-COMP:17340"/>
        <dbReference type="ChEBI" id="CHEBI:33019"/>
        <dbReference type="ChEBI" id="CHEBI:61560"/>
        <dbReference type="ChEBI" id="CHEBI:173112"/>
        <dbReference type="EC" id="2.7.7.49"/>
    </reaction>
</comment>
<evidence type="ECO:0000256" key="7">
    <source>
        <dbReference type="ARBA" id="ARBA00048173"/>
    </source>
</evidence>
<evidence type="ECO:0000256" key="3">
    <source>
        <dbReference type="ARBA" id="ARBA00022695"/>
    </source>
</evidence>
<dbReference type="EC" id="2.7.7.49" evidence="1"/>
<evidence type="ECO:0000256" key="6">
    <source>
        <dbReference type="ARBA" id="ARBA00022918"/>
    </source>
</evidence>
<dbReference type="Pfam" id="PF13365">
    <property type="entry name" value="Trypsin_2"/>
    <property type="match status" value="1"/>
</dbReference>
<dbReference type="InterPro" id="IPR000477">
    <property type="entry name" value="RT_dom"/>
</dbReference>
<reference evidence="9 10" key="1">
    <citation type="submission" date="2023-11" db="EMBL/GenBank/DDBJ databases">
        <title>Draft genome sequence of a psychrophilic Clostridium strain from permafrost water brine.</title>
        <authorList>
            <person name="Shcherbakova V.A."/>
            <person name="Trubitsyn V.E."/>
            <person name="Zakharyuk A.G."/>
        </authorList>
    </citation>
    <scope>NUCLEOTIDE SEQUENCE [LARGE SCALE GENOMIC DNA]</scope>
    <source>
        <strain evidence="9 10">14F</strain>
    </source>
</reference>
<comment type="caution">
    <text evidence="9">The sequence shown here is derived from an EMBL/GenBank/DDBJ whole genome shotgun (WGS) entry which is preliminary data.</text>
</comment>
<dbReference type="InterPro" id="IPR000123">
    <property type="entry name" value="Reverse_transcriptase_msDNA"/>
</dbReference>
<dbReference type="EMBL" id="JAZHFS010000035">
    <property type="protein sequence ID" value="MEF2114983.1"/>
    <property type="molecule type" value="Genomic_DNA"/>
</dbReference>
<dbReference type="InterPro" id="IPR051083">
    <property type="entry name" value="GrpII_Intron_Splice-Mob/Def"/>
</dbReference>
<evidence type="ECO:0000256" key="4">
    <source>
        <dbReference type="ARBA" id="ARBA00022723"/>
    </source>
</evidence>
<evidence type="ECO:0000256" key="5">
    <source>
        <dbReference type="ARBA" id="ARBA00022842"/>
    </source>
</evidence>
<keyword evidence="6 9" id="KW-0695">RNA-directed DNA polymerase</keyword>
<proteinExistence type="predicted"/>
<evidence type="ECO:0000313" key="9">
    <source>
        <dbReference type="EMBL" id="MEF2114983.1"/>
    </source>
</evidence>
<keyword evidence="5" id="KW-0460">Magnesium</keyword>
<feature type="domain" description="Reverse transcriptase" evidence="8">
    <location>
        <begin position="1"/>
        <end position="256"/>
    </location>
</feature>
<keyword evidence="4" id="KW-0479">Metal-binding</keyword>
<dbReference type="Pfam" id="PF00078">
    <property type="entry name" value="RVT_1"/>
    <property type="match status" value="1"/>
</dbReference>
<keyword evidence="3" id="KW-0548">Nucleotidyltransferase</keyword>
<keyword evidence="10" id="KW-1185">Reference proteome</keyword>
<evidence type="ECO:0000259" key="8">
    <source>
        <dbReference type="PROSITE" id="PS50878"/>
    </source>
</evidence>
<evidence type="ECO:0000256" key="2">
    <source>
        <dbReference type="ARBA" id="ARBA00022679"/>
    </source>
</evidence>